<evidence type="ECO:0000313" key="3">
    <source>
        <dbReference type="Proteomes" id="UP000188298"/>
    </source>
</evidence>
<sequence>MFRDGNNQAMQLVMQGYSDSIRAKTSNQGLAMANAFNQGLSNAVQTHDNHEQAMRNRALTDEQIQTAKHNNAYLADTHDTRVAQTHQQEMMNDLDIKFKSDTHDYRVGQEQQAERQMKLNNNYQAKLNEEQKLTSASRVNATNNQNYATSSQAKTSKKYSDMERANYEIENVYTDGKGNYYYNSKRTQAMDSATAEARMKRNAEKEQNRREYQNRFTSDNRQVVAGNQAQEAQNTFNMKMGDQQNKMYDEAKTSIQASGDTYDDIVYKLGEAARNNESQITLRNGTKMSVEMASMLGNGMLRGNSGGIGGGININHADKSTIRERDIDAAYNLYDDKDDPQARDRIAMQQKYKKEYGEISKSLESIGHFSQIMQDLDDKNRASLAIGSLTRFIGSGEDYVKFKAQNSITLASMAKQTFGGQISDRDMQIMREQTAKMWESTPATMARLEQTLANQISTLKGKIKGTPIGINIMTPEQQQQYIGLTQLYQAIMQGKKN</sequence>
<protein>
    <submittedName>
        <fullName evidence="2">Uncharacterized protein</fullName>
    </submittedName>
</protein>
<dbReference type="RefSeq" id="WP_077388836.1">
    <property type="nucleotide sequence ID" value="NZ_CP019645.1"/>
</dbReference>
<evidence type="ECO:0000313" key="2">
    <source>
        <dbReference type="EMBL" id="AQQ59900.1"/>
    </source>
</evidence>
<reference evidence="2 3" key="1">
    <citation type="submission" date="2017-02" db="EMBL/GenBank/DDBJ databases">
        <title>Whole genome sequencing of Helicobacter bilis strain AAQJH.</title>
        <authorList>
            <person name="Conlan S."/>
            <person name="Thomas P.J."/>
            <person name="Mullikin J."/>
            <person name="Palmore T.N."/>
            <person name="Frank K.M."/>
            <person name="Segre J.A."/>
        </authorList>
    </citation>
    <scope>NUCLEOTIDE SEQUENCE [LARGE SCALE GENOMIC DNA]</scope>
    <source>
        <strain evidence="2 3">AAQJH</strain>
    </source>
</reference>
<feature type="region of interest" description="Disordered" evidence="1">
    <location>
        <begin position="134"/>
        <end position="155"/>
    </location>
</feature>
<gene>
    <name evidence="2" type="ORF">XJ32_07160</name>
</gene>
<dbReference type="KEGG" id="hbl:XJ32_07160"/>
<dbReference type="EMBL" id="CP019645">
    <property type="protein sequence ID" value="AQQ59900.1"/>
    <property type="molecule type" value="Genomic_DNA"/>
</dbReference>
<dbReference type="AlphaFoldDB" id="A0A1Q2LHE8"/>
<name>A0A1Q2LHE8_9HELI</name>
<organism evidence="2 3">
    <name type="scientific">Helicobacter bilis</name>
    <dbReference type="NCBI Taxonomy" id="37372"/>
    <lineage>
        <taxon>Bacteria</taxon>
        <taxon>Pseudomonadati</taxon>
        <taxon>Campylobacterota</taxon>
        <taxon>Epsilonproteobacteria</taxon>
        <taxon>Campylobacterales</taxon>
        <taxon>Helicobacteraceae</taxon>
        <taxon>Helicobacter</taxon>
    </lineage>
</organism>
<proteinExistence type="predicted"/>
<dbReference type="Proteomes" id="UP000188298">
    <property type="component" value="Chromosome"/>
</dbReference>
<feature type="compositionally biased region" description="Polar residues" evidence="1">
    <location>
        <begin position="134"/>
        <end position="154"/>
    </location>
</feature>
<accession>A0A1Q2LHE8</accession>
<evidence type="ECO:0000256" key="1">
    <source>
        <dbReference type="SAM" id="MobiDB-lite"/>
    </source>
</evidence>